<organism evidence="4">
    <name type="scientific">Aegilops tauschii</name>
    <name type="common">Tausch's goatgrass</name>
    <name type="synonym">Aegilops squarrosa</name>
    <dbReference type="NCBI Taxonomy" id="37682"/>
    <lineage>
        <taxon>Eukaryota</taxon>
        <taxon>Viridiplantae</taxon>
        <taxon>Streptophyta</taxon>
        <taxon>Embryophyta</taxon>
        <taxon>Tracheophyta</taxon>
        <taxon>Spermatophyta</taxon>
        <taxon>Magnoliopsida</taxon>
        <taxon>Liliopsida</taxon>
        <taxon>Poales</taxon>
        <taxon>Poaceae</taxon>
        <taxon>BOP clade</taxon>
        <taxon>Pooideae</taxon>
        <taxon>Triticodae</taxon>
        <taxon>Triticeae</taxon>
        <taxon>Triticinae</taxon>
        <taxon>Aegilops</taxon>
    </lineage>
</organism>
<keyword evidence="2" id="KW-0378">Hydrolase</keyword>
<evidence type="ECO:0000256" key="3">
    <source>
        <dbReference type="SAM" id="MobiDB-lite"/>
    </source>
</evidence>
<feature type="compositionally biased region" description="Basic and acidic residues" evidence="3">
    <location>
        <begin position="23"/>
        <end position="35"/>
    </location>
</feature>
<sequence length="759" mass="84476">MAAWRRCGGLGLRPWRRSVGRSSQREEIEIREMGKAKRTRSFRSKQEKTRGSTRSKEERGWGAGGAVYRTAGRRAVWCSTRGLLVVLCSGQGAWVADPPRRPPRFFHKGPPLLIFTKFFTTLQFYPKDPPLLLFFNVHAEDLQAFPATDRLQLVPALLLLRLLIYSSGINSGRYWHVKNPHLLQLTNNRMWQPSILLLCFILQGAVAADRSEVWGYVEIRHKVHLFWWYYKSPHRASSPIKAWPTILWLEGGPGGSGVGGGNFQGIGPLDVNLKPRNSTWLQKADLIFVDIGSVSNEYVGMQDLPVGVGYSYVEDPSVLATTDVQVAADATELLKALTKEIPTLHSSPLFLVGESYGGKLAAKIGISVARAIHAGALKLTLGGVVLGDSWISPDDFALSYAQLLRDVSRLSDEAVAPLNRMAAIVKEQIAARQFTTAKMTWTNLVDLIDQQSDGVDMLNFLLDKGEGSSTSQVFPSTPNTIDGLMNGVIKEKLKVIPKNIIWQGVAIQVFEAMNATYMKPAIDEVDQLLAYGVNVSVYNGQFDVICSTIGVEAWVKKLNIHTMGFKAELQGHDKLRREIVEPRHSGHLVERVLKSYSPKFKIFTNIRNSSRGSVILMENHNSIPGVPNLTKDGQENPRPHIAVRSHRGSHGPKILEAWRGLLHGPEESTSDCVERLKTFLGSWKTDMKWAGLKSFLSTPRQALRYCDSPARCLNPVKAYARSYQNLNFYWILGAGHRVPVDKPDVAVRMISSIVQSPDS</sequence>
<dbReference type="PRINTS" id="PR00724">
    <property type="entry name" value="CRBOXYPTASEC"/>
</dbReference>
<evidence type="ECO:0000313" key="4">
    <source>
        <dbReference type="EnsemblPlants" id="EMT20528"/>
    </source>
</evidence>
<feature type="compositionally biased region" description="Basic and acidic residues" evidence="3">
    <location>
        <begin position="44"/>
        <end position="60"/>
    </location>
</feature>
<keyword evidence="2" id="KW-0121">Carboxypeptidase</keyword>
<proteinExistence type="inferred from homology"/>
<evidence type="ECO:0000256" key="1">
    <source>
        <dbReference type="ARBA" id="ARBA00009431"/>
    </source>
</evidence>
<comment type="similarity">
    <text evidence="1 2">Belongs to the peptidase S10 family.</text>
</comment>
<dbReference type="SUPFAM" id="SSF53474">
    <property type="entry name" value="alpha/beta-Hydrolases"/>
    <property type="match status" value="2"/>
</dbReference>
<accession>R7WDV1</accession>
<reference evidence="4" key="1">
    <citation type="submission" date="2015-06" db="UniProtKB">
        <authorList>
            <consortium name="EnsemblPlants"/>
        </authorList>
    </citation>
    <scope>IDENTIFICATION</scope>
</reference>
<dbReference type="EC" id="3.4.16.-" evidence="2"/>
<evidence type="ECO:0000256" key="2">
    <source>
        <dbReference type="RuleBase" id="RU361156"/>
    </source>
</evidence>
<name>R7WDV1_AEGTA</name>
<dbReference type="PROSITE" id="PS00131">
    <property type="entry name" value="CARBOXYPEPT_SER_SER"/>
    <property type="match status" value="1"/>
</dbReference>
<dbReference type="InterPro" id="IPR018202">
    <property type="entry name" value="Ser_caboxypep_ser_AS"/>
</dbReference>
<dbReference type="MEROPS" id="S10.017"/>
<feature type="region of interest" description="Disordered" evidence="3">
    <location>
        <begin position="18"/>
        <end position="60"/>
    </location>
</feature>
<dbReference type="GO" id="GO:0004185">
    <property type="term" value="F:serine-type carboxypeptidase activity"/>
    <property type="evidence" value="ECO:0007669"/>
    <property type="project" value="UniProtKB-UniRule"/>
</dbReference>
<keyword evidence="2" id="KW-0645">Protease</keyword>
<dbReference type="AlphaFoldDB" id="R7WDV1"/>
<dbReference type="InterPro" id="IPR029058">
    <property type="entry name" value="AB_hydrolase_fold"/>
</dbReference>
<dbReference type="GO" id="GO:0006508">
    <property type="term" value="P:proteolysis"/>
    <property type="evidence" value="ECO:0007669"/>
    <property type="project" value="UniProtKB-KW"/>
</dbReference>
<dbReference type="PANTHER" id="PTHR11802:SF314">
    <property type="entry name" value="CARBOXYPEPTIDASE"/>
    <property type="match status" value="1"/>
</dbReference>
<dbReference type="Gene3D" id="3.40.50.1820">
    <property type="entry name" value="alpha/beta hydrolase"/>
    <property type="match status" value="2"/>
</dbReference>
<dbReference type="InterPro" id="IPR001563">
    <property type="entry name" value="Peptidase_S10"/>
</dbReference>
<dbReference type="EnsemblPlants" id="EMT20528">
    <property type="protein sequence ID" value="EMT20528"/>
    <property type="gene ID" value="F775_05418"/>
</dbReference>
<dbReference type="PANTHER" id="PTHR11802">
    <property type="entry name" value="SERINE PROTEASE FAMILY S10 SERINE CARBOXYPEPTIDASE"/>
    <property type="match status" value="1"/>
</dbReference>
<protein>
    <recommendedName>
        <fullName evidence="2">Carboxypeptidase</fullName>
        <ecNumber evidence="2">3.4.16.-</ecNumber>
    </recommendedName>
</protein>
<dbReference type="Pfam" id="PF00450">
    <property type="entry name" value="Peptidase_S10"/>
    <property type="match status" value="2"/>
</dbReference>